<dbReference type="InterPro" id="IPR026096">
    <property type="entry name" value="R-trans_p"/>
</dbReference>
<dbReference type="Proteomes" id="UP000828390">
    <property type="component" value="Unassembled WGS sequence"/>
</dbReference>
<keyword evidence="5" id="KW-0862">Zinc</keyword>
<dbReference type="PANTHER" id="PTHR14402:SF10">
    <property type="entry name" value="3CXXC-TYPE DOMAIN-CONTAINING PROTEIN"/>
    <property type="match status" value="1"/>
</dbReference>
<accession>A0A9D4IZM5</accession>
<dbReference type="GO" id="GO:0016020">
    <property type="term" value="C:membrane"/>
    <property type="evidence" value="ECO:0007669"/>
    <property type="project" value="UniProtKB-SubCell"/>
</dbReference>
<name>A0A9D4IZM5_DREPO</name>
<comment type="caution">
    <text evidence="10">The sequence shown here is derived from an EMBL/GenBank/DDBJ whole genome shotgun (WGS) entry which is preliminary data.</text>
</comment>
<keyword evidence="11" id="KW-1185">Reference proteome</keyword>
<evidence type="ECO:0000259" key="9">
    <source>
        <dbReference type="SMART" id="SM01328"/>
    </source>
</evidence>
<organism evidence="10 11">
    <name type="scientific">Dreissena polymorpha</name>
    <name type="common">Zebra mussel</name>
    <name type="synonym">Mytilus polymorpha</name>
    <dbReference type="NCBI Taxonomy" id="45954"/>
    <lineage>
        <taxon>Eukaryota</taxon>
        <taxon>Metazoa</taxon>
        <taxon>Spiralia</taxon>
        <taxon>Lophotrochozoa</taxon>
        <taxon>Mollusca</taxon>
        <taxon>Bivalvia</taxon>
        <taxon>Autobranchia</taxon>
        <taxon>Heteroconchia</taxon>
        <taxon>Euheterodonta</taxon>
        <taxon>Imparidentia</taxon>
        <taxon>Neoheterodontei</taxon>
        <taxon>Myida</taxon>
        <taxon>Dreissenoidea</taxon>
        <taxon>Dreissenidae</taxon>
        <taxon>Dreissena</taxon>
    </lineage>
</organism>
<feature type="region of interest" description="Disordered" evidence="8">
    <location>
        <begin position="141"/>
        <end position="169"/>
    </location>
</feature>
<dbReference type="EMBL" id="JAIWYP010000008">
    <property type="protein sequence ID" value="KAH3790218.1"/>
    <property type="molecule type" value="Genomic_DNA"/>
</dbReference>
<proteinExistence type="predicted"/>
<evidence type="ECO:0000313" key="11">
    <source>
        <dbReference type="Proteomes" id="UP000828390"/>
    </source>
</evidence>
<evidence type="ECO:0000256" key="5">
    <source>
        <dbReference type="ARBA" id="ARBA00022833"/>
    </source>
</evidence>
<gene>
    <name evidence="10" type="ORF">DPMN_168414</name>
</gene>
<keyword evidence="3" id="KW-0479">Metal-binding</keyword>
<dbReference type="OrthoDB" id="8121437at2759"/>
<reference evidence="10" key="1">
    <citation type="journal article" date="2019" name="bioRxiv">
        <title>The Genome of the Zebra Mussel, Dreissena polymorpha: A Resource for Invasive Species Research.</title>
        <authorList>
            <person name="McCartney M.A."/>
            <person name="Auch B."/>
            <person name="Kono T."/>
            <person name="Mallez S."/>
            <person name="Zhang Y."/>
            <person name="Obille A."/>
            <person name="Becker A."/>
            <person name="Abrahante J.E."/>
            <person name="Garbe J."/>
            <person name="Badalamenti J.P."/>
            <person name="Herman A."/>
            <person name="Mangelson H."/>
            <person name="Liachko I."/>
            <person name="Sullivan S."/>
            <person name="Sone E.D."/>
            <person name="Koren S."/>
            <person name="Silverstein K.A.T."/>
            <person name="Beckman K.B."/>
            <person name="Gohl D.M."/>
        </authorList>
    </citation>
    <scope>NUCLEOTIDE SEQUENCE</scope>
    <source>
        <strain evidence="10">Duluth1</strain>
        <tissue evidence="10">Whole animal</tissue>
    </source>
</reference>
<dbReference type="GO" id="GO:0006612">
    <property type="term" value="P:protein targeting to membrane"/>
    <property type="evidence" value="ECO:0007669"/>
    <property type="project" value="TreeGrafter"/>
</dbReference>
<dbReference type="GO" id="GO:0051205">
    <property type="term" value="P:protein insertion into membrane"/>
    <property type="evidence" value="ECO:0007669"/>
    <property type="project" value="TreeGrafter"/>
</dbReference>
<dbReference type="AlphaFoldDB" id="A0A9D4IZM5"/>
<dbReference type="Pfam" id="PF13695">
    <property type="entry name" value="Zn_ribbon_3CxxC"/>
    <property type="match status" value="1"/>
</dbReference>
<feature type="domain" description="3CxxC-type" evidence="9">
    <location>
        <begin position="216"/>
        <end position="326"/>
    </location>
</feature>
<evidence type="ECO:0000256" key="2">
    <source>
        <dbReference type="ARBA" id="ARBA00022692"/>
    </source>
</evidence>
<evidence type="ECO:0000256" key="3">
    <source>
        <dbReference type="ARBA" id="ARBA00022723"/>
    </source>
</evidence>
<keyword evidence="2" id="KW-0812">Transmembrane</keyword>
<dbReference type="SMART" id="SM01328">
    <property type="entry name" value="zf-3CxxC"/>
    <property type="match status" value="1"/>
</dbReference>
<keyword evidence="4" id="KW-0863">Zinc-finger</keyword>
<dbReference type="GO" id="GO:0008270">
    <property type="term" value="F:zinc ion binding"/>
    <property type="evidence" value="ECO:0007669"/>
    <property type="project" value="UniProtKB-KW"/>
</dbReference>
<evidence type="ECO:0000256" key="1">
    <source>
        <dbReference type="ARBA" id="ARBA00004167"/>
    </source>
</evidence>
<evidence type="ECO:0000256" key="6">
    <source>
        <dbReference type="ARBA" id="ARBA00022989"/>
    </source>
</evidence>
<evidence type="ECO:0000313" key="10">
    <source>
        <dbReference type="EMBL" id="KAH3790218.1"/>
    </source>
</evidence>
<reference evidence="10" key="2">
    <citation type="submission" date="2020-11" db="EMBL/GenBank/DDBJ databases">
        <authorList>
            <person name="McCartney M.A."/>
            <person name="Auch B."/>
            <person name="Kono T."/>
            <person name="Mallez S."/>
            <person name="Becker A."/>
            <person name="Gohl D.M."/>
            <person name="Silverstein K.A.T."/>
            <person name="Koren S."/>
            <person name="Bechman K.B."/>
            <person name="Herman A."/>
            <person name="Abrahante J.E."/>
            <person name="Garbe J."/>
        </authorList>
    </citation>
    <scope>NUCLEOTIDE SEQUENCE</scope>
    <source>
        <strain evidence="10">Duluth1</strain>
        <tissue evidence="10">Whole animal</tissue>
    </source>
</reference>
<sequence>MLAMVPPNGMTSVAQSPSSVSPTLSAFSGSQFGAFNYGLPTVNLSYIQGMNGGIPFNAFPATALGGFAFTGLPASCGFTAANGYSFGGYSNNINCTQSPTSCGISGCSSTGPIGAITINGVTMAPPNALTAPEVYGLPSSTFQKSNQSTSSSPKSSGPDSPGSGEVSPAPLTPAQSMELVWHGEFDRLFSQYFPHMWCLVPTFYPPGETWRTFKDSAKVRFSCQDCGHGWTSMKGRVIFWFELNYATNSGCVMFKLYGQQCQKCKTGKFEHAMWYPEEVVKVVGNVYNRVGQIYYGFVRPPLRIDRRVGKPRNQHNSELCQACKEGLCKEEWSFS</sequence>
<dbReference type="PANTHER" id="PTHR14402">
    <property type="entry name" value="RECEPTOR TRANSPORTING PROTEIN"/>
    <property type="match status" value="1"/>
</dbReference>
<keyword evidence="7" id="KW-0472">Membrane</keyword>
<comment type="subcellular location">
    <subcellularLocation>
        <location evidence="1">Membrane</location>
        <topology evidence="1">Single-pass membrane protein</topology>
    </subcellularLocation>
</comment>
<evidence type="ECO:0000256" key="8">
    <source>
        <dbReference type="SAM" id="MobiDB-lite"/>
    </source>
</evidence>
<protein>
    <recommendedName>
        <fullName evidence="9">3CxxC-type domain-containing protein</fullName>
    </recommendedName>
</protein>
<feature type="compositionally biased region" description="Low complexity" evidence="8">
    <location>
        <begin position="141"/>
        <end position="168"/>
    </location>
</feature>
<dbReference type="GO" id="GO:0031849">
    <property type="term" value="F:olfactory receptor binding"/>
    <property type="evidence" value="ECO:0007669"/>
    <property type="project" value="TreeGrafter"/>
</dbReference>
<evidence type="ECO:0000256" key="4">
    <source>
        <dbReference type="ARBA" id="ARBA00022771"/>
    </source>
</evidence>
<evidence type="ECO:0000256" key="7">
    <source>
        <dbReference type="ARBA" id="ARBA00023136"/>
    </source>
</evidence>
<keyword evidence="6" id="KW-1133">Transmembrane helix</keyword>
<dbReference type="InterPro" id="IPR027377">
    <property type="entry name" value="ZAR1/RTP1-5-like_Znf-3CxxC"/>
</dbReference>